<dbReference type="GO" id="GO:0005829">
    <property type="term" value="C:cytosol"/>
    <property type="evidence" value="ECO:0007669"/>
    <property type="project" value="TreeGrafter"/>
</dbReference>
<feature type="active site" description="Nucleophile" evidence="8">
    <location>
        <position position="87"/>
    </location>
</feature>
<comment type="catalytic activity">
    <reaction evidence="8">
        <text>XMP + L-glutamine + ATP + H2O = GMP + L-glutamate + AMP + diphosphate + 2 H(+)</text>
        <dbReference type="Rhea" id="RHEA:11680"/>
        <dbReference type="ChEBI" id="CHEBI:15377"/>
        <dbReference type="ChEBI" id="CHEBI:15378"/>
        <dbReference type="ChEBI" id="CHEBI:29985"/>
        <dbReference type="ChEBI" id="CHEBI:30616"/>
        <dbReference type="ChEBI" id="CHEBI:33019"/>
        <dbReference type="ChEBI" id="CHEBI:57464"/>
        <dbReference type="ChEBI" id="CHEBI:58115"/>
        <dbReference type="ChEBI" id="CHEBI:58359"/>
        <dbReference type="ChEBI" id="CHEBI:456215"/>
        <dbReference type="EC" id="6.3.5.2"/>
    </reaction>
</comment>
<dbReference type="HAMAP" id="MF_01510">
    <property type="entry name" value="GMP_synthase_A"/>
    <property type="match status" value="1"/>
</dbReference>
<evidence type="ECO:0000256" key="2">
    <source>
        <dbReference type="ARBA" id="ARBA00022598"/>
    </source>
</evidence>
<keyword evidence="5 8" id="KW-0658">Purine biosynthesis</keyword>
<dbReference type="UniPathway" id="UPA00189">
    <property type="reaction ID" value="UER00296"/>
</dbReference>
<dbReference type="Gene3D" id="3.40.50.880">
    <property type="match status" value="1"/>
</dbReference>
<sequence length="196" mass="22223">MLRYPSDKMRVYVIDNGGQWTHREWRVLKYLDVDAEIVPNTTPVDKLRDADALVLSGGAPSIAYEKHKLGNQGLYLEELNVPILGICVGAQFIAEHFGGKSSAAKYPEYGKTEIFIDDHDEIFSGLPDSFIAWESHNDEIKELGSELIALAHSKNCRFQAIKHKTKPVYGVQFHPEVQHTEHGEEIFRNFLAMAKR</sequence>
<evidence type="ECO:0000256" key="7">
    <source>
        <dbReference type="ARBA" id="ARBA00022962"/>
    </source>
</evidence>
<reference evidence="10" key="1">
    <citation type="submission" date="2010-02" db="EMBL/GenBank/DDBJ databases">
        <title>Complete sequence of Aciduliprofundum boonei T469.</title>
        <authorList>
            <consortium name="US DOE Joint Genome Institute"/>
            <person name="Lucas S."/>
            <person name="Copeland A."/>
            <person name="Lapidus A."/>
            <person name="Cheng J.-F."/>
            <person name="Bruce D."/>
            <person name="Goodwin L."/>
            <person name="Pitluck S."/>
            <person name="Saunders E."/>
            <person name="Detter J.C."/>
            <person name="Han C."/>
            <person name="Tapia R."/>
            <person name="Land M."/>
            <person name="Hauser L."/>
            <person name="Kyrpides N."/>
            <person name="Mikhailova N."/>
            <person name="Flores G."/>
            <person name="Reysenbach A.-L."/>
            <person name="Woyke T."/>
        </authorList>
    </citation>
    <scope>NUCLEOTIDE SEQUENCE</scope>
    <source>
        <strain evidence="10">T469</strain>
    </source>
</reference>
<evidence type="ECO:0000256" key="6">
    <source>
        <dbReference type="ARBA" id="ARBA00022840"/>
    </source>
</evidence>
<protein>
    <recommendedName>
        <fullName evidence="8">GMP synthase [glutamine-hydrolyzing] subunit A</fullName>
        <ecNumber evidence="8">6.3.5.2</ecNumber>
    </recommendedName>
    <alternativeName>
        <fullName evidence="8">Glutamine amidotransferase</fullName>
    </alternativeName>
</protein>
<dbReference type="FunFam" id="3.40.50.880:FF:000047">
    <property type="entry name" value="GMP synthase [glutamine-hydrolyzing] subunit A"/>
    <property type="match status" value="1"/>
</dbReference>
<dbReference type="CDD" id="cd01742">
    <property type="entry name" value="GATase1_GMP_Synthase"/>
    <property type="match status" value="1"/>
</dbReference>
<dbReference type="PANTHER" id="PTHR11922:SF2">
    <property type="entry name" value="GMP SYNTHASE [GLUTAMINE-HYDROLYZING]"/>
    <property type="match status" value="1"/>
</dbReference>
<evidence type="ECO:0000256" key="8">
    <source>
        <dbReference type="HAMAP-Rule" id="MF_01510"/>
    </source>
</evidence>
<dbReference type="InterPro" id="IPR017926">
    <property type="entry name" value="GATASE"/>
</dbReference>
<dbReference type="GO" id="GO:0005524">
    <property type="term" value="F:ATP binding"/>
    <property type="evidence" value="ECO:0007669"/>
    <property type="project" value="UniProtKB-KW"/>
</dbReference>
<dbReference type="MEROPS" id="C26.A31"/>
<dbReference type="PRINTS" id="PR00097">
    <property type="entry name" value="ANTSNTHASEII"/>
</dbReference>
<evidence type="ECO:0000256" key="1">
    <source>
        <dbReference type="ARBA" id="ARBA00002332"/>
    </source>
</evidence>
<accession>D3TCY2</accession>
<evidence type="ECO:0000259" key="9">
    <source>
        <dbReference type="Pfam" id="PF00117"/>
    </source>
</evidence>
<dbReference type="SUPFAM" id="SSF52317">
    <property type="entry name" value="Class I glutamine amidotransferase-like"/>
    <property type="match status" value="1"/>
</dbReference>
<name>D3TCY2_ACIB4</name>
<dbReference type="EC" id="6.3.5.2" evidence="8"/>
<dbReference type="Pfam" id="PF00117">
    <property type="entry name" value="GATase"/>
    <property type="match status" value="1"/>
</dbReference>
<dbReference type="NCBIfam" id="NF001975">
    <property type="entry name" value="PRK00758.1"/>
    <property type="match status" value="1"/>
</dbReference>
<evidence type="ECO:0000256" key="5">
    <source>
        <dbReference type="ARBA" id="ARBA00022755"/>
    </source>
</evidence>
<dbReference type="PROSITE" id="PS51273">
    <property type="entry name" value="GATASE_TYPE_1"/>
    <property type="match status" value="1"/>
</dbReference>
<keyword evidence="6 8" id="KW-0067">ATP-binding</keyword>
<dbReference type="HOGENOM" id="CLU_014340_1_4_2"/>
<proteinExistence type="inferred from homology"/>
<dbReference type="InterPro" id="IPR029062">
    <property type="entry name" value="Class_I_gatase-like"/>
</dbReference>
<keyword evidence="11" id="KW-1185">Reference proteome</keyword>
<dbReference type="AlphaFoldDB" id="D3TCY2"/>
<keyword evidence="2 8" id="KW-0436">Ligase</keyword>
<evidence type="ECO:0000256" key="4">
    <source>
        <dbReference type="ARBA" id="ARBA00022749"/>
    </source>
</evidence>
<keyword evidence="3 8" id="KW-0547">Nucleotide-binding</keyword>
<feature type="active site" evidence="8">
    <location>
        <position position="176"/>
    </location>
</feature>
<dbReference type="GO" id="GO:0003921">
    <property type="term" value="F:GMP synthase activity"/>
    <property type="evidence" value="ECO:0007669"/>
    <property type="project" value="TreeGrafter"/>
</dbReference>
<comment type="subunit">
    <text evidence="8">Heterodimer composed of a glutamine amidotransferase subunit (A) and a GMP-binding subunit (B).</text>
</comment>
<keyword evidence="7 8" id="KW-0315">Glutamine amidotransferase</keyword>
<evidence type="ECO:0000313" key="11">
    <source>
        <dbReference type="Proteomes" id="UP000001400"/>
    </source>
</evidence>
<dbReference type="KEGG" id="abi:Aboo_0606"/>
<dbReference type="EMBL" id="CP001941">
    <property type="protein sequence ID" value="ADD08417.1"/>
    <property type="molecule type" value="Genomic_DNA"/>
</dbReference>
<feature type="domain" description="Glutamine amidotransferase" evidence="9">
    <location>
        <begin position="13"/>
        <end position="192"/>
    </location>
</feature>
<organism evidence="10 11">
    <name type="scientific">Aciduliprofundum boonei (strain DSM 19572 / T469)</name>
    <dbReference type="NCBI Taxonomy" id="439481"/>
    <lineage>
        <taxon>Archaea</taxon>
        <taxon>Methanobacteriati</taxon>
        <taxon>Thermoplasmatota</taxon>
        <taxon>DHVE2 group</taxon>
        <taxon>Candidatus Aciduliprofundum</taxon>
    </lineage>
</organism>
<comment type="pathway">
    <text evidence="8">Purine metabolism; GMP biosynthesis; GMP from XMP (L-Gln route): step 1/1.</text>
</comment>
<dbReference type="NCBIfam" id="TIGR00888">
    <property type="entry name" value="guaA_Nterm"/>
    <property type="match status" value="1"/>
</dbReference>
<dbReference type="Proteomes" id="UP000001400">
    <property type="component" value="Chromosome"/>
</dbReference>
<dbReference type="PRINTS" id="PR00096">
    <property type="entry name" value="GATASE"/>
</dbReference>
<dbReference type="InterPro" id="IPR023686">
    <property type="entry name" value="GMP_synthase_A"/>
</dbReference>
<dbReference type="PANTHER" id="PTHR11922">
    <property type="entry name" value="GMP SYNTHASE-RELATED"/>
    <property type="match status" value="1"/>
</dbReference>
<evidence type="ECO:0000313" key="10">
    <source>
        <dbReference type="EMBL" id="ADD08417.1"/>
    </source>
</evidence>
<feature type="active site" evidence="8">
    <location>
        <position position="174"/>
    </location>
</feature>
<dbReference type="InterPro" id="IPR004739">
    <property type="entry name" value="GMP_synth_GATase"/>
</dbReference>
<gene>
    <name evidence="8" type="primary">guaAA</name>
    <name evidence="10" type="ordered locus">Aboo_0606</name>
</gene>
<evidence type="ECO:0000256" key="3">
    <source>
        <dbReference type="ARBA" id="ARBA00022741"/>
    </source>
</evidence>
<comment type="function">
    <text evidence="1 8">Catalyzes the synthesis of GMP from XMP.</text>
</comment>
<keyword evidence="4 8" id="KW-0332">GMP biosynthesis</keyword>